<feature type="domain" description="Acyl-CoA oxidase C-terminal" evidence="6">
    <location>
        <begin position="512"/>
        <end position="655"/>
    </location>
</feature>
<dbReference type="Gene3D" id="2.40.110.10">
    <property type="entry name" value="Butyryl-CoA Dehydrogenase, subunit A, domain 2"/>
    <property type="match status" value="1"/>
</dbReference>
<keyword evidence="3" id="KW-0285">Flavoprotein</keyword>
<evidence type="ECO:0000256" key="3">
    <source>
        <dbReference type="ARBA" id="ARBA00022630"/>
    </source>
</evidence>
<dbReference type="InterPro" id="IPR036250">
    <property type="entry name" value="AcylCo_DH-like_C"/>
</dbReference>
<comment type="cofactor">
    <cofactor evidence="1">
        <name>FAD</name>
        <dbReference type="ChEBI" id="CHEBI:57692"/>
    </cofactor>
</comment>
<dbReference type="Proteomes" id="UP001063368">
    <property type="component" value="Chromosome"/>
</dbReference>
<dbReference type="PIRSF" id="PIRSF000168">
    <property type="entry name" value="Acyl-CoA_oxidase"/>
    <property type="match status" value="1"/>
</dbReference>
<keyword evidence="10" id="KW-1185">Reference proteome</keyword>
<comment type="similarity">
    <text evidence="2">Belongs to the acyl-CoA oxidase family.</text>
</comment>
<feature type="domain" description="Acyl-CoA oxidase/dehydrogenase middle" evidence="7">
    <location>
        <begin position="153"/>
        <end position="261"/>
    </location>
</feature>
<dbReference type="EMBL" id="CP106856">
    <property type="protein sequence ID" value="UYB34656.1"/>
    <property type="molecule type" value="Genomic_DNA"/>
</dbReference>
<evidence type="ECO:0000313" key="10">
    <source>
        <dbReference type="Proteomes" id="UP001063368"/>
    </source>
</evidence>
<dbReference type="Pfam" id="PF22924">
    <property type="entry name" value="ACOX_C_alpha1"/>
    <property type="match status" value="1"/>
</dbReference>
<evidence type="ECO:0000256" key="1">
    <source>
        <dbReference type="ARBA" id="ARBA00001974"/>
    </source>
</evidence>
<dbReference type="InterPro" id="IPR012258">
    <property type="entry name" value="Acyl-CoA_oxidase"/>
</dbReference>
<evidence type="ECO:0000313" key="9">
    <source>
        <dbReference type="EMBL" id="UYB34656.1"/>
    </source>
</evidence>
<dbReference type="InterPro" id="IPR009100">
    <property type="entry name" value="AcylCoA_DH/oxidase_NM_dom_sf"/>
</dbReference>
<dbReference type="InterPro" id="IPR046373">
    <property type="entry name" value="Acyl-CoA_Oxase/DH_mid-dom_sf"/>
</dbReference>
<dbReference type="InterPro" id="IPR055060">
    <property type="entry name" value="ACOX_C_alpha1"/>
</dbReference>
<name>A0ABY6FNC6_9MICC</name>
<keyword evidence="4" id="KW-0274">FAD</keyword>
<evidence type="ECO:0000256" key="5">
    <source>
        <dbReference type="ARBA" id="ARBA00023002"/>
    </source>
</evidence>
<sequence>MTQSVSTPQRQLPASTVIREDDSATVNVEALGRTLLGKWHDIRLQARRLAGTEELHTPAGLSHTEHRLRVMDQLKVLVDADAVHRAFPAYVGGQDNHGGNIAGFEELVVADPSLQIKAGVQWGLFGSAVLHLGNREHHEKWLPGIMSLEIPGCFAMTETGHGSDVSSIATTAEYDEAAQEFIINTPFRAAWKDYIGNAAVNGKAAVVFAHLITRGVDHGVHAFYVPLRDENGFLPGVGGEDDGVKGGLNGIDNGRLHFSNVRIPRTNLLNRYGDVAEDGTYTSSIESPGRRFFTMIGTLVQGRVSLDGAAVAASKLGLNIAIKYATERRQFNGASDTVEEVLMDYQQHQRRLLPLLATTYAASFAHDELLSKFDDVFSGADDTDENRQDLETLAAALKSLSTWHALDTLQECREATGGAGFLAENRLTALRSDLDIYVTFEGDNTVLLQLVAKRLLADYAREFQGADFGVLARYVVGQATERTVHRSGLRQIVQTVADTGSEKKSAIALRDPRTQHDLMADRVATMVAEVAGELQKARKLPKAEAAAVFNRNQHDLIEAARAHAELLQWEAFTRGLERIEDEETRQVVTWLRDLFGLGLIEKNLAWYLMHGRLSSQRARTLGEYINRLLAKIRPHAMDLVDAFGYGPEHLRAAIASGAEKQRQDESMEYQRLLRASGAAPVDEKILIQRRKQAAKGKR</sequence>
<protein>
    <submittedName>
        <fullName evidence="9">Acyl-CoA dehydrogenase family protein</fullName>
    </submittedName>
</protein>
<proteinExistence type="inferred from homology"/>
<evidence type="ECO:0000259" key="7">
    <source>
        <dbReference type="Pfam" id="PF02770"/>
    </source>
</evidence>
<dbReference type="InterPro" id="IPR002655">
    <property type="entry name" value="Acyl-CoA_oxidase_C"/>
</dbReference>
<evidence type="ECO:0000256" key="2">
    <source>
        <dbReference type="ARBA" id="ARBA00006288"/>
    </source>
</evidence>
<reference evidence="9" key="1">
    <citation type="submission" date="2022-09" db="EMBL/GenBank/DDBJ databases">
        <authorList>
            <person name="Li D."/>
            <person name="Cheng J."/>
            <person name="Li Y."/>
        </authorList>
    </citation>
    <scope>NUCLEOTIDE SEQUENCE</scope>
    <source>
        <strain evidence="9">DL</strain>
    </source>
</reference>
<feature type="domain" description="Acyl-CoA oxidase C-alpha1" evidence="8">
    <location>
        <begin position="297"/>
        <end position="456"/>
    </location>
</feature>
<dbReference type="Pfam" id="PF02770">
    <property type="entry name" value="Acyl-CoA_dh_M"/>
    <property type="match status" value="1"/>
</dbReference>
<evidence type="ECO:0000256" key="4">
    <source>
        <dbReference type="ARBA" id="ARBA00022827"/>
    </source>
</evidence>
<dbReference type="SUPFAM" id="SSF47203">
    <property type="entry name" value="Acyl-CoA dehydrogenase C-terminal domain-like"/>
    <property type="match status" value="2"/>
</dbReference>
<dbReference type="Gene3D" id="1.20.140.10">
    <property type="entry name" value="Butyryl-CoA Dehydrogenase, subunit A, domain 3"/>
    <property type="match status" value="2"/>
</dbReference>
<dbReference type="PANTHER" id="PTHR10909">
    <property type="entry name" value="ELECTRON TRANSPORT OXIDOREDUCTASE"/>
    <property type="match status" value="1"/>
</dbReference>
<organism evidence="9 10">
    <name type="scientific">Arthrobacter koreensis</name>
    <dbReference type="NCBI Taxonomy" id="199136"/>
    <lineage>
        <taxon>Bacteria</taxon>
        <taxon>Bacillati</taxon>
        <taxon>Actinomycetota</taxon>
        <taxon>Actinomycetes</taxon>
        <taxon>Micrococcales</taxon>
        <taxon>Micrococcaceae</taxon>
        <taxon>Arthrobacter</taxon>
    </lineage>
</organism>
<dbReference type="SUPFAM" id="SSF56645">
    <property type="entry name" value="Acyl-CoA dehydrogenase NM domain-like"/>
    <property type="match status" value="1"/>
</dbReference>
<evidence type="ECO:0000259" key="8">
    <source>
        <dbReference type="Pfam" id="PF22924"/>
    </source>
</evidence>
<dbReference type="InterPro" id="IPR006091">
    <property type="entry name" value="Acyl-CoA_Oxase/DH_mid-dom"/>
</dbReference>
<evidence type="ECO:0000259" key="6">
    <source>
        <dbReference type="Pfam" id="PF01756"/>
    </source>
</evidence>
<dbReference type="RefSeq" id="WP_263126836.1">
    <property type="nucleotide sequence ID" value="NZ_CP106856.1"/>
</dbReference>
<keyword evidence="5" id="KW-0560">Oxidoreductase</keyword>
<accession>A0ABY6FNC6</accession>
<gene>
    <name evidence="9" type="ORF">N9A08_08235</name>
</gene>
<dbReference type="Pfam" id="PF01756">
    <property type="entry name" value="ACOX"/>
    <property type="match status" value="1"/>
</dbReference>